<evidence type="ECO:0000313" key="5">
    <source>
        <dbReference type="EMBL" id="KAK6169947.1"/>
    </source>
</evidence>
<evidence type="ECO:0000256" key="1">
    <source>
        <dbReference type="ARBA" id="ARBA00004123"/>
    </source>
</evidence>
<evidence type="ECO:0000256" key="2">
    <source>
        <dbReference type="ARBA" id="ARBA00005892"/>
    </source>
</evidence>
<evidence type="ECO:0000313" key="6">
    <source>
        <dbReference type="Proteomes" id="UP001347796"/>
    </source>
</evidence>
<gene>
    <name evidence="5" type="ORF">SNE40_018463</name>
</gene>
<dbReference type="PANTHER" id="PTHR31344:SF0">
    <property type="entry name" value="NUCLEAR PORE COMPLEX PROTEIN NUP205"/>
    <property type="match status" value="1"/>
</dbReference>
<keyword evidence="6" id="KW-1185">Reference proteome</keyword>
<evidence type="ECO:0008006" key="7">
    <source>
        <dbReference type="Google" id="ProtNLM"/>
    </source>
</evidence>
<comment type="similarity">
    <text evidence="2">Belongs to the NUP186/NUP192/NUP205 family.</text>
</comment>
<keyword evidence="4" id="KW-0539">Nucleus</keyword>
<evidence type="ECO:0000256" key="3">
    <source>
        <dbReference type="ARBA" id="ARBA00022448"/>
    </source>
</evidence>
<evidence type="ECO:0000256" key="4">
    <source>
        <dbReference type="ARBA" id="ARBA00023242"/>
    </source>
</evidence>
<keyword evidence="3" id="KW-0813">Transport</keyword>
<dbReference type="InterPro" id="IPR021827">
    <property type="entry name" value="Nup186/Nup192/Nup205"/>
</dbReference>
<dbReference type="EMBL" id="JAZGQO010000014">
    <property type="protein sequence ID" value="KAK6169947.1"/>
    <property type="molecule type" value="Genomic_DNA"/>
</dbReference>
<reference evidence="5 6" key="1">
    <citation type="submission" date="2024-01" db="EMBL/GenBank/DDBJ databases">
        <title>The genome of the rayed Mediterranean limpet Patella caerulea (Linnaeus, 1758).</title>
        <authorList>
            <person name="Anh-Thu Weber A."/>
            <person name="Halstead-Nussloch G."/>
        </authorList>
    </citation>
    <scope>NUCLEOTIDE SEQUENCE [LARGE SCALE GENOMIC DNA]</scope>
    <source>
        <strain evidence="5">AATW-2023a</strain>
        <tissue evidence="5">Whole specimen</tissue>
    </source>
</reference>
<dbReference type="Pfam" id="PF11894">
    <property type="entry name" value="Nup192"/>
    <property type="match status" value="1"/>
</dbReference>
<dbReference type="GO" id="GO:0044611">
    <property type="term" value="C:nuclear pore inner ring"/>
    <property type="evidence" value="ECO:0007669"/>
    <property type="project" value="TreeGrafter"/>
</dbReference>
<dbReference type="PANTHER" id="PTHR31344">
    <property type="entry name" value="NUCLEAR PORE COMPLEX PROTEIN NUP205"/>
    <property type="match status" value="1"/>
</dbReference>
<accession>A0AAN8P3X2</accession>
<comment type="caution">
    <text evidence="5">The sequence shown here is derived from an EMBL/GenBank/DDBJ whole genome shotgun (WGS) entry which is preliminary data.</text>
</comment>
<sequence length="2040" mass="230732">MAAAGSMAVNSAARLWGPFRSLYDTVDAAVFRKQTGAAYDLEIALRKHKPDFISLLKKPAKNNAHREAVKKATTEGLVVQGEQRTQTLSQQFISEALIISDLFDMNELAAVELLMAGENQLPNYPGLTRGLVAVLLYYDGRRSLINSLRAMIQAREGRTWSLGVPSDVVYIITQFTDQLIQEGIVNKILDVIKTMDLTIELDKLQKERALGPPKHRKQVTDMFNEMKLNLAESIFCLACQQPLRKSDTQRLIAHLKSDNSSQANASLDPVTLCLLMSLLYCFDVSILEREDAEETVQKFPFMTDASYMVDLHREMTSQQHWINPGIKALFLFAWANMLRQLSQYPLPQGSNEFCEEDEHLMDSAIDGQVFNFINNSVLSTKEFFQEEFYVRRIHGLITDFIYHMPLKVKELRNRGDETARIVMAHQNEGLQTPEHRRDFEELLIMMVNLYSEDTLNLELSLDYWCPAEPTGLQESMYHYRPPPRQVALYKFVRLAGDLLPAPLYVPYIKMITGLANSPQCAQHCFNLLKINGMNSGGSASMVSWDHIFMSLNQYYTSLRRETPSAMEASHAYRAVHNRGISAHELDGIIAVLKLTQCVIKQNENCRSAVWENQQWGVNILLFGLIGCSIPSILKAELLKTLAYLAMTPAIAANIWQTLEIAQILPTIPTTTEQTCGIVVELEEIESRSEEYHMTRAFLLLLNQLTNIPIPAALGAGYRPPGFDPYLEFIINNVFLKFYARAYKNTEEKWEIAVCTLEIMCKLLHEHEVKERDFIDEEVEIQGGGAVPTNKPPGHVLLLHMLNDSGLLKMILRVLDDSVQQFETYTSFPGKKHLEKASLLSLRMIELALEKEEKFETMIREAGSPVMIATMDKLLLSINPRSRTANHLVNIAKFVMFNTLLPEQAFSASRILYLACRSAPIQTELVNLFTVDENVNRGLMQGFVECLECDEIEPILNNKHDIHAITPEEEFSTAHIKNATRQHIIQLMLYAMEQSAPNLAHWLLGFELRKPVTKTNLQDPGILGSPKTCLHSILTLLNDGVGSRGGPICLTESPRLAELCYHLIYILCANKDTTSPILRYLRTAHDFLYRQLQHLPFKTDERGSSCVGPQSWLLKTVAIELRLTSLNRQRSHTQRLLHLLLDDSDEAPNFALHAGVTDETDLSGWDRESSMFVSGAATQNKTIASSGKRTRRKLLCLLDSVSFSQDYPEQLQLDFFDPKLIEQVISNCESKTENDVIYCDVRALHRILMSELNNQQGSLMAGQRPLIMGEIQQILGTVVLRNKVRGSLYTKRQSFEAWRQVAEVLLTTCPEDVLNGETRQTVIFELLQDLLLKVATDDSLPELTAPVAGVVLTLMANLLQCFISDVNQSERVTQATGQYDNTGAGAGDAPVIRLTRSTWSQSAGSRTLFATSLQIVLKGLIDYILKTSAGSQRVRANLYGALLYYLQIAQKPETLQVKDDNRTVSRVLGSSDTEYEQLSKENLSTIMAYGDNLMDVVCKDACDGHDIGRMLALSVLDMIVSTDVYQQWLTYLSGKGYLQHLIDSLLQDDVELQKILQPNPDHIRVLYIYQSKMSLLTRFGETTAGAHILIRCGVMQKLSACSFFDRRPDSDRSVNVGSTERYDDEFIPNPLARYRILLSSAIKLCLAVLTSVGVESKDIAAQVMLFVVTHNEVFTTILRDRGPTLSLAALRELALTTSLISRANYHTDLGSEYLDNETAIIEFKGHRARIQRQMLSLLPRYCFSEKFSKQLRNMDQTQHQGNIDVQAGIILAFQEISANLISYCKSLLTESATSSQYSRILFGPYLDEAGARDLQTLDDYSVSSLSTTQTPNLGIIIYQLKQSTNQFMTVFDSHRQHEQKLASLSDLSTDDLKEFSTVGNTEKMSSQQRQLLAKKRLQQIVRVKTKELQHLAFIIENCLFIIWRHLEYYLLHCVPVNQQPLAYQSHIKRQHQIRRLQDITGTSSVLEDSGLNRSVLEESMQGVTKEEIDLLKQTAPSHVNESLFKKIQEINQVYIKSRTHFGFTEAVLRRIKRLMRLHTGS</sequence>
<dbReference type="GO" id="GO:0017056">
    <property type="term" value="F:structural constituent of nuclear pore"/>
    <property type="evidence" value="ECO:0007669"/>
    <property type="project" value="TreeGrafter"/>
</dbReference>
<comment type="subcellular location">
    <subcellularLocation>
        <location evidence="1">Nucleus</location>
    </subcellularLocation>
</comment>
<organism evidence="5 6">
    <name type="scientific">Patella caerulea</name>
    <name type="common">Rayed Mediterranean limpet</name>
    <dbReference type="NCBI Taxonomy" id="87958"/>
    <lineage>
        <taxon>Eukaryota</taxon>
        <taxon>Metazoa</taxon>
        <taxon>Spiralia</taxon>
        <taxon>Lophotrochozoa</taxon>
        <taxon>Mollusca</taxon>
        <taxon>Gastropoda</taxon>
        <taxon>Patellogastropoda</taxon>
        <taxon>Patelloidea</taxon>
        <taxon>Patellidae</taxon>
        <taxon>Patella</taxon>
    </lineage>
</organism>
<proteinExistence type="inferred from homology"/>
<dbReference type="Proteomes" id="UP001347796">
    <property type="component" value="Unassembled WGS sequence"/>
</dbReference>
<name>A0AAN8P3X2_PATCE</name>
<protein>
    <recommendedName>
        <fullName evidence="7">Nuclear pore complex protein Nup205</fullName>
    </recommendedName>
</protein>
<dbReference type="GO" id="GO:0006999">
    <property type="term" value="P:nuclear pore organization"/>
    <property type="evidence" value="ECO:0007669"/>
    <property type="project" value="TreeGrafter"/>
</dbReference>